<keyword evidence="3 5" id="KW-1133">Transmembrane helix</keyword>
<evidence type="ECO:0000256" key="1">
    <source>
        <dbReference type="ARBA" id="ARBA00004370"/>
    </source>
</evidence>
<dbReference type="InterPro" id="IPR017452">
    <property type="entry name" value="GPCR_Rhodpsn_7TM"/>
</dbReference>
<dbReference type="AlphaFoldDB" id="A0A8S3SX40"/>
<gene>
    <name evidence="7" type="ORF">MEDL_37440</name>
</gene>
<comment type="caution">
    <text evidence="7">The sequence shown here is derived from an EMBL/GenBank/DDBJ whole genome shotgun (WGS) entry which is preliminary data.</text>
</comment>
<name>A0A8S3SX40_MYTED</name>
<sequence length="206" mass="23359">MICLERLNATSRVKNRLLKKLTQNRSVIISFVVIHVYTLLHLAYDVTRGPRPCSVSSTANLSFVLVVDIPAGLLILFIIIVYSVVIVRIVNQHKKVQDMATITTRNNNKSAVKLMQRNLLTLGAIICVTLVANVPRCVTAFCSLYTGPATNTLRWLKISNHFLLLNPVFDPVIHVLRIREFRERFMCISCKPNQIQSIELTQDTQM</sequence>
<keyword evidence="8" id="KW-1185">Reference proteome</keyword>
<protein>
    <submittedName>
        <fullName evidence="7">ADORA2A</fullName>
    </submittedName>
</protein>
<accession>A0A8S3SX40</accession>
<keyword evidence="2 5" id="KW-0812">Transmembrane</keyword>
<dbReference type="SUPFAM" id="SSF81321">
    <property type="entry name" value="Family A G protein-coupled receptor-like"/>
    <property type="match status" value="1"/>
</dbReference>
<feature type="transmembrane region" description="Helical" evidence="5">
    <location>
        <begin position="64"/>
        <end position="90"/>
    </location>
</feature>
<dbReference type="PROSITE" id="PS50262">
    <property type="entry name" value="G_PROTEIN_RECEP_F1_2"/>
    <property type="match status" value="1"/>
</dbReference>
<evidence type="ECO:0000259" key="6">
    <source>
        <dbReference type="PROSITE" id="PS50262"/>
    </source>
</evidence>
<evidence type="ECO:0000256" key="3">
    <source>
        <dbReference type="ARBA" id="ARBA00022989"/>
    </source>
</evidence>
<dbReference type="Proteomes" id="UP000683360">
    <property type="component" value="Unassembled WGS sequence"/>
</dbReference>
<comment type="subcellular location">
    <subcellularLocation>
        <location evidence="1">Membrane</location>
    </subcellularLocation>
</comment>
<evidence type="ECO:0000313" key="7">
    <source>
        <dbReference type="EMBL" id="CAG2224232.1"/>
    </source>
</evidence>
<organism evidence="7 8">
    <name type="scientific">Mytilus edulis</name>
    <name type="common">Blue mussel</name>
    <dbReference type="NCBI Taxonomy" id="6550"/>
    <lineage>
        <taxon>Eukaryota</taxon>
        <taxon>Metazoa</taxon>
        <taxon>Spiralia</taxon>
        <taxon>Lophotrochozoa</taxon>
        <taxon>Mollusca</taxon>
        <taxon>Bivalvia</taxon>
        <taxon>Autobranchia</taxon>
        <taxon>Pteriomorphia</taxon>
        <taxon>Mytilida</taxon>
        <taxon>Mytiloidea</taxon>
        <taxon>Mytilidae</taxon>
        <taxon>Mytilinae</taxon>
        <taxon>Mytilus</taxon>
    </lineage>
</organism>
<evidence type="ECO:0000313" key="8">
    <source>
        <dbReference type="Proteomes" id="UP000683360"/>
    </source>
</evidence>
<keyword evidence="4 5" id="KW-0472">Membrane</keyword>
<evidence type="ECO:0000256" key="4">
    <source>
        <dbReference type="ARBA" id="ARBA00023136"/>
    </source>
</evidence>
<feature type="domain" description="G-protein coupled receptors family 1 profile" evidence="6">
    <location>
        <begin position="1"/>
        <end position="174"/>
    </location>
</feature>
<dbReference type="EMBL" id="CAJPWZ010001798">
    <property type="protein sequence ID" value="CAG2224232.1"/>
    <property type="molecule type" value="Genomic_DNA"/>
</dbReference>
<evidence type="ECO:0000256" key="5">
    <source>
        <dbReference type="SAM" id="Phobius"/>
    </source>
</evidence>
<dbReference type="Gene3D" id="1.20.1070.10">
    <property type="entry name" value="Rhodopsin 7-helix transmembrane proteins"/>
    <property type="match status" value="1"/>
</dbReference>
<reference evidence="7" key="1">
    <citation type="submission" date="2021-03" db="EMBL/GenBank/DDBJ databases">
        <authorList>
            <person name="Bekaert M."/>
        </authorList>
    </citation>
    <scope>NUCLEOTIDE SEQUENCE</scope>
</reference>
<dbReference type="GO" id="GO:0016020">
    <property type="term" value="C:membrane"/>
    <property type="evidence" value="ECO:0007669"/>
    <property type="project" value="UniProtKB-SubCell"/>
</dbReference>
<proteinExistence type="predicted"/>
<feature type="transmembrane region" description="Helical" evidence="5">
    <location>
        <begin position="26"/>
        <end position="44"/>
    </location>
</feature>
<evidence type="ECO:0000256" key="2">
    <source>
        <dbReference type="ARBA" id="ARBA00022692"/>
    </source>
</evidence>